<feature type="compositionally biased region" description="Polar residues" evidence="11">
    <location>
        <begin position="715"/>
        <end position="736"/>
    </location>
</feature>
<dbReference type="FunFam" id="3.30.160.60:FF:002040">
    <property type="entry name" value="zinc finger protein 70"/>
    <property type="match status" value="1"/>
</dbReference>
<feature type="compositionally biased region" description="Low complexity" evidence="11">
    <location>
        <begin position="306"/>
        <end position="316"/>
    </location>
</feature>
<feature type="domain" description="C2H2-type" evidence="12">
    <location>
        <begin position="1803"/>
        <end position="1830"/>
    </location>
</feature>
<reference evidence="13" key="1">
    <citation type="submission" date="2020-05" db="UniProtKB">
        <authorList>
            <consortium name="EnsemblMetazoa"/>
        </authorList>
    </citation>
    <scope>IDENTIFICATION</scope>
    <source>
        <strain evidence="13">USDA</strain>
    </source>
</reference>
<evidence type="ECO:0000256" key="4">
    <source>
        <dbReference type="ARBA" id="ARBA00022771"/>
    </source>
</evidence>
<feature type="region of interest" description="Disordered" evidence="11">
    <location>
        <begin position="304"/>
        <end position="390"/>
    </location>
</feature>
<feature type="domain" description="C2H2-type" evidence="12">
    <location>
        <begin position="2035"/>
        <end position="2062"/>
    </location>
</feature>
<dbReference type="PANTHER" id="PTHR24383:SF20">
    <property type="entry name" value="C2H2-TYPE DOMAIN-CONTAINING PROTEIN"/>
    <property type="match status" value="1"/>
</dbReference>
<evidence type="ECO:0000256" key="9">
    <source>
        <dbReference type="ARBA" id="ARBA00023242"/>
    </source>
</evidence>
<dbReference type="EnsemblMetazoa" id="SCAU001070-RB">
    <property type="protein sequence ID" value="SCAU001070-PB"/>
    <property type="gene ID" value="SCAU001070"/>
</dbReference>
<dbReference type="STRING" id="35570.A0A1I8NQ57"/>
<feature type="region of interest" description="Disordered" evidence="11">
    <location>
        <begin position="686"/>
        <end position="763"/>
    </location>
</feature>
<feature type="compositionally biased region" description="Low complexity" evidence="11">
    <location>
        <begin position="365"/>
        <end position="379"/>
    </location>
</feature>
<dbReference type="SMART" id="SM00355">
    <property type="entry name" value="ZnF_C2H2"/>
    <property type="match status" value="14"/>
</dbReference>
<dbReference type="VEuPathDB" id="VectorBase:SCAU001070"/>
<keyword evidence="8" id="KW-0804">Transcription</keyword>
<name>A0A1I8NQ57_STOCA</name>
<feature type="compositionally biased region" description="Low complexity" evidence="11">
    <location>
        <begin position="849"/>
        <end position="860"/>
    </location>
</feature>
<dbReference type="FunFam" id="3.30.160.60:FF:000989">
    <property type="entry name" value="Spalt like transcription factor 4"/>
    <property type="match status" value="1"/>
</dbReference>
<dbReference type="SUPFAM" id="SSF57667">
    <property type="entry name" value="beta-beta-alpha zinc fingers"/>
    <property type="match status" value="5"/>
</dbReference>
<keyword evidence="9" id="KW-0539">Nucleus</keyword>
<dbReference type="GO" id="GO:0005634">
    <property type="term" value="C:nucleus"/>
    <property type="evidence" value="ECO:0007669"/>
    <property type="project" value="UniProtKB-SubCell"/>
</dbReference>
<dbReference type="PROSITE" id="PS00028">
    <property type="entry name" value="ZINC_FINGER_C2H2_1"/>
    <property type="match status" value="11"/>
</dbReference>
<feature type="compositionally biased region" description="Polar residues" evidence="11">
    <location>
        <begin position="330"/>
        <end position="356"/>
    </location>
</feature>
<feature type="domain" description="C2H2-type" evidence="12">
    <location>
        <begin position="1775"/>
        <end position="1802"/>
    </location>
</feature>
<evidence type="ECO:0000313" key="14">
    <source>
        <dbReference type="Proteomes" id="UP000095300"/>
    </source>
</evidence>
<protein>
    <recommendedName>
        <fullName evidence="12">C2H2-type domain-containing protein</fullName>
    </recommendedName>
</protein>
<evidence type="ECO:0000259" key="12">
    <source>
        <dbReference type="PROSITE" id="PS50157"/>
    </source>
</evidence>
<feature type="domain" description="C2H2-type" evidence="12">
    <location>
        <begin position="1889"/>
        <end position="1917"/>
    </location>
</feature>
<keyword evidence="3" id="KW-0677">Repeat</keyword>
<keyword evidence="7" id="KW-0238">DNA-binding</keyword>
<comment type="subcellular location">
    <subcellularLocation>
        <location evidence="1">Nucleus</location>
    </subcellularLocation>
</comment>
<evidence type="ECO:0000256" key="1">
    <source>
        <dbReference type="ARBA" id="ARBA00004123"/>
    </source>
</evidence>
<dbReference type="PANTHER" id="PTHR24383">
    <property type="entry name" value="ZINC FINGER PROTEIN"/>
    <property type="match status" value="1"/>
</dbReference>
<feature type="compositionally biased region" description="Polar residues" evidence="11">
    <location>
        <begin position="1224"/>
        <end position="1238"/>
    </location>
</feature>
<dbReference type="Pfam" id="PF00096">
    <property type="entry name" value="zf-C2H2"/>
    <property type="match status" value="5"/>
</dbReference>
<feature type="domain" description="C2H2-type" evidence="12">
    <location>
        <begin position="1831"/>
        <end position="1858"/>
    </location>
</feature>
<evidence type="ECO:0000256" key="10">
    <source>
        <dbReference type="PROSITE-ProRule" id="PRU00042"/>
    </source>
</evidence>
<evidence type="ECO:0000256" key="8">
    <source>
        <dbReference type="ARBA" id="ARBA00023163"/>
    </source>
</evidence>
<feature type="domain" description="C2H2-type" evidence="12">
    <location>
        <begin position="1979"/>
        <end position="2006"/>
    </location>
</feature>
<feature type="compositionally biased region" description="Low complexity" evidence="11">
    <location>
        <begin position="738"/>
        <end position="751"/>
    </location>
</feature>
<evidence type="ECO:0000256" key="2">
    <source>
        <dbReference type="ARBA" id="ARBA00022723"/>
    </source>
</evidence>
<evidence type="ECO:0000256" key="7">
    <source>
        <dbReference type="ARBA" id="ARBA00023125"/>
    </source>
</evidence>
<evidence type="ECO:0000256" key="5">
    <source>
        <dbReference type="ARBA" id="ARBA00022833"/>
    </source>
</evidence>
<feature type="region of interest" description="Disordered" evidence="11">
    <location>
        <begin position="1460"/>
        <end position="1515"/>
    </location>
</feature>
<feature type="compositionally biased region" description="Basic and acidic residues" evidence="11">
    <location>
        <begin position="618"/>
        <end position="629"/>
    </location>
</feature>
<feature type="compositionally biased region" description="Polar residues" evidence="11">
    <location>
        <begin position="1490"/>
        <end position="1515"/>
    </location>
</feature>
<evidence type="ECO:0000256" key="6">
    <source>
        <dbReference type="ARBA" id="ARBA00023015"/>
    </source>
</evidence>
<dbReference type="InterPro" id="IPR013087">
    <property type="entry name" value="Znf_C2H2_type"/>
</dbReference>
<feature type="compositionally biased region" description="Acidic residues" evidence="11">
    <location>
        <begin position="590"/>
        <end position="599"/>
    </location>
</feature>
<sequence length="2095" mass="232695">MGENVQCPVCTLYLHAGMNLSDHLETHPKEQVIRALVEMTISGVGGSTSVLSSVLKGVSGERAETKKQSSEDEGKSLLEENISDSNVIGSSGSCNANVSNSTNHSSFSNQSTTISQNAKNVINFPNSQSTDSDATEVNLPVKSILKSKETPTPSKEQPCKEITNDIFTNAHRTYSNATNELPNAETNFTIFGNQRYLPQQRQVGNQANQQMPPPPVPQTQHPDISRTIPPPPLPQTIQPIHNGYHSLQCEMPHHPPPQHGSHMGNLSSQERQGHIFAGQQLTTPPLHQADLKVIYSSELPPPPPLQLFSYQSPSQLQHHHQKPPPAYGTAISQIRSQNKHQVSGPFGSQHQLASITSHSHHDSLLHQQQQIHSQQPSHQQHVRMHGTMQQTPDVSAKHMFSKTNDMPSMPSSSTVSPLISRLAAGTHQQQLQGKFIPTQQQQQITDVGSSTQCNNSTANDNQNKIVKGSISVSTSSTITHSAQSQVAISPAVASASIAAVAASTLSRHTNSPFAALLAAAAGAPSPSNTSSVLRYAESPVAHYLERDNGDFIVQETPKHIVECVEKDNGEFSVIERIYQSPPSVLHIHDDADDDDDDAESAEKVTKSNNDANNDCDDRESKEEIRESQGKNHVKKRVSIASSSSSRDDNRNPNKISFEAKYASRKCKLKEPSSLESDVMDFVSISSDSDEEEFISHEKKLTKHTAEKSKKIDVNTLPTAVTSEPRSQHSTLSTADANSVPTSYSPQSNSSSAHQNGTRKKSSKNTITVLSDVQLNLNEYLDLVGNIIASSKVAAQRRSFTSIAPIPLVKIEKEEPMDDYTLTENVDQQLPPTPLKANKQETEELTDNHSSSSSSNISNNITLTDQTQLDRDEKKPQVIENIQENNVPPSSLNINTSQVTSVIRMASTSQNTLHPLPPEHLINRTINNITESVSFVSNDCAKTAEAEDLSYHLRNNQLTGHSKTLGQTTLGRKGPKKLVIKPKPLKNNTTTLVHSIGDDQQPSTSAKALKDHPNVIRNDEALTENEVQVKNEPIASITFENHQYHPHSILEQHLTSKEPILVCKEEKPCIQESSLHTSIKELKIENNVNEDARVLYDFATSKKANANSKSSTFPSPTSVFAKSSKANVVNKIGDSNDSCNSHLEPKTCSYACQSDVGAENACQDQTKNTSSTATSLSEQNPQIFSDFPFNYLYACNDAAEQVDIKNSQQLSTIYQTSIAPAQNASNTMVVDDSSSSKNCSDYHQKHATESMQPQNQWISSFQTTSDDNGQPLSSAHSNSNLHTQLSAECSRALDVSDVGKYLEIDTCKREQNADLIGNSSGGGRSTPPPPSSCTSSSFTDNSMAGICSTAGTLNIRTDEKMPAKGEISEQESNCDIDNSWSQPIYGDISARFFKTNFPGIFQPDNGWNHEEYFTVQDLSASSASHTVNVNNSKTKSFDFRLPSEESSSVVAANSSSALTAFSQNSNDNCNIDTMPSTSAKIRKRRKRNSQDGKMSSTGLKRTQPTSTITSQQMAQNHSQSIDYNFMPQEQQPSTSSAFLAGPSIAEITEPLTSLTILSQQVQQQKIRTKVYECGHCNVKYSKLKDRNAHMVDAHNYVRQNRRLVCLTNGISVPITDVTPMGRASGGGNEAILAPTVPNSDGSLGDFKQGIVKVENENSHRDVLGFEQISADIRAKTEVFEDDKRHLSLVQIEPSSEAVADSKQSNFKPISLTTNTSKLTTLYRMLVTFNMTTLKQSHRMSEFDENSIKSSIFFCYVCRQNFNSVKLYDAHLTEHPAECFTCGKKFQRWKNFSLHLKRHLGWKEFGCTVCDKKFVVRSALVEHMRMHSGLSPLKCKVCGKHFKRYSNLTQHRKRHTKQVVRRKEYVCYCGEVLPSKARFLWHKETHDSKPKCCPHCCDRFVHVNSLRRHIRLAHSEKFDYTEPKECPICKQIFAKASMKAHMATHSTDTQYDCAICNKSFSTKWNLKIHSWVHANRTAKPFKCEHCPKAFVREVDFKNHMNSHKQIKPYTCEVCGCKFIRKYNYMRHRREHHGNKKYTCDLCKKSFHRHYYLIEHKRIHTGERPFQCTICGKSSTTKTNHNKHLKIHHSRDPFTVEV</sequence>
<feature type="compositionally biased region" description="Basic and acidic residues" evidence="11">
    <location>
        <begin position="693"/>
        <end position="712"/>
    </location>
</feature>
<feature type="domain" description="C2H2-type" evidence="12">
    <location>
        <begin position="1949"/>
        <end position="1976"/>
    </location>
</feature>
<keyword evidence="6" id="KW-0805">Transcription regulation</keyword>
<feature type="region of interest" description="Disordered" evidence="11">
    <location>
        <begin position="1312"/>
        <end position="1337"/>
    </location>
</feature>
<feature type="domain" description="C2H2-type" evidence="12">
    <location>
        <begin position="2007"/>
        <end position="2034"/>
    </location>
</feature>
<dbReference type="GO" id="GO:0008270">
    <property type="term" value="F:zinc ion binding"/>
    <property type="evidence" value="ECO:0007669"/>
    <property type="project" value="UniProtKB-KW"/>
</dbReference>
<feature type="domain" description="C2H2-type" evidence="12">
    <location>
        <begin position="2063"/>
        <end position="2090"/>
    </location>
</feature>
<accession>A0A1I8NQ57</accession>
<feature type="region of interest" description="Disordered" evidence="11">
    <location>
        <begin position="1224"/>
        <end position="1253"/>
    </location>
</feature>
<dbReference type="Proteomes" id="UP000095300">
    <property type="component" value="Unassembled WGS sequence"/>
</dbReference>
<dbReference type="InterPro" id="IPR036236">
    <property type="entry name" value="Znf_C2H2_sf"/>
</dbReference>
<keyword evidence="4 10" id="KW-0863">Zinc-finger</keyword>
<feature type="compositionally biased region" description="Polar residues" evidence="11">
    <location>
        <begin position="1460"/>
        <end position="1478"/>
    </location>
</feature>
<evidence type="ECO:0000256" key="11">
    <source>
        <dbReference type="SAM" id="MobiDB-lite"/>
    </source>
</evidence>
<evidence type="ECO:0000256" key="3">
    <source>
        <dbReference type="ARBA" id="ARBA00022737"/>
    </source>
</evidence>
<dbReference type="GO" id="GO:0003677">
    <property type="term" value="F:DNA binding"/>
    <property type="evidence" value="ECO:0007669"/>
    <property type="project" value="UniProtKB-KW"/>
</dbReference>
<keyword evidence="5" id="KW-0862">Zinc</keyword>
<keyword evidence="14" id="KW-1185">Reference proteome</keyword>
<proteinExistence type="predicted"/>
<dbReference type="Gene3D" id="3.30.160.60">
    <property type="entry name" value="Classic Zinc Finger"/>
    <property type="match status" value="8"/>
</dbReference>
<feature type="region of interest" description="Disordered" evidence="11">
    <location>
        <begin position="204"/>
        <end position="223"/>
    </location>
</feature>
<keyword evidence="2" id="KW-0479">Metal-binding</keyword>
<feature type="region of interest" description="Disordered" evidence="11">
    <location>
        <begin position="584"/>
        <end position="656"/>
    </location>
</feature>
<organism evidence="13 14">
    <name type="scientific">Stomoxys calcitrans</name>
    <name type="common">Stable fly</name>
    <name type="synonym">Conops calcitrans</name>
    <dbReference type="NCBI Taxonomy" id="35570"/>
    <lineage>
        <taxon>Eukaryota</taxon>
        <taxon>Metazoa</taxon>
        <taxon>Ecdysozoa</taxon>
        <taxon>Arthropoda</taxon>
        <taxon>Hexapoda</taxon>
        <taxon>Insecta</taxon>
        <taxon>Pterygota</taxon>
        <taxon>Neoptera</taxon>
        <taxon>Endopterygota</taxon>
        <taxon>Diptera</taxon>
        <taxon>Brachycera</taxon>
        <taxon>Muscomorpha</taxon>
        <taxon>Muscoidea</taxon>
        <taxon>Muscidae</taxon>
        <taxon>Stomoxys</taxon>
    </lineage>
</organism>
<dbReference type="OrthoDB" id="10249535at2759"/>
<dbReference type="KEGG" id="scac:106084619"/>
<dbReference type="PROSITE" id="PS50157">
    <property type="entry name" value="ZINC_FINGER_C2H2_2"/>
    <property type="match status" value="9"/>
</dbReference>
<gene>
    <name evidence="13" type="primary">106084619</name>
</gene>
<feature type="region of interest" description="Disordered" evidence="11">
    <location>
        <begin position="839"/>
        <end position="871"/>
    </location>
</feature>
<evidence type="ECO:0000313" key="13">
    <source>
        <dbReference type="EnsemblMetazoa" id="SCAU001070-PB"/>
    </source>
</evidence>